<sequence length="339" mass="34840">MNPNRSTGRRRARRWAAAALATAVALVGIAALSGFHLPLERVDPPGGGASGEVEGGEIIGIRTFDAPDDVLVDAGVEYATTDDGTLLELDVCRPAVSTVDALPAVISVHGGSWQRGAKDNSDWRRVCQWLASEGFVAVSIDYRLVPDAVFPSQLDDVQAAIRWLRDPEQAALQGVDPARIGILGGSAGGQLAALAGLSGSGPLDADARVAAVVELSGPVGLTSADLAADGASTWLQGIVAAYLDCPAPGSDEVDDDGCLERRAAATPAAQADPSDPPVLVLHGDAELIPLSQSQRFVDELAAAGVDAELEVLPSTEHSIGLLDGAQRELVAAFLRAALA</sequence>
<dbReference type="Proteomes" id="UP000438182">
    <property type="component" value="Unassembled WGS sequence"/>
</dbReference>
<evidence type="ECO:0000259" key="2">
    <source>
        <dbReference type="Pfam" id="PF20434"/>
    </source>
</evidence>
<dbReference type="AlphaFoldDB" id="A0A6I4NVZ3"/>
<dbReference type="RefSeq" id="WP_160424090.1">
    <property type="nucleotide sequence ID" value="NZ_WSTA01000031.1"/>
</dbReference>
<dbReference type="GO" id="GO:0016787">
    <property type="term" value="F:hydrolase activity"/>
    <property type="evidence" value="ECO:0007669"/>
    <property type="project" value="UniProtKB-KW"/>
</dbReference>
<dbReference type="SUPFAM" id="SSF53474">
    <property type="entry name" value="alpha/beta-Hydrolases"/>
    <property type="match status" value="1"/>
</dbReference>
<evidence type="ECO:0000313" key="3">
    <source>
        <dbReference type="EMBL" id="MWB98606.1"/>
    </source>
</evidence>
<comment type="caution">
    <text evidence="3">The sequence shown here is derived from an EMBL/GenBank/DDBJ whole genome shotgun (WGS) entry which is preliminary data.</text>
</comment>
<evidence type="ECO:0000313" key="4">
    <source>
        <dbReference type="Proteomes" id="UP000438182"/>
    </source>
</evidence>
<name>A0A6I4NVZ3_9MICO</name>
<dbReference type="Pfam" id="PF20434">
    <property type="entry name" value="BD-FAE"/>
    <property type="match status" value="1"/>
</dbReference>
<keyword evidence="1 3" id="KW-0378">Hydrolase</keyword>
<evidence type="ECO:0000256" key="1">
    <source>
        <dbReference type="ARBA" id="ARBA00022801"/>
    </source>
</evidence>
<organism evidence="3 4">
    <name type="scientific">Agromyces seonyuensis</name>
    <dbReference type="NCBI Taxonomy" id="2662446"/>
    <lineage>
        <taxon>Bacteria</taxon>
        <taxon>Bacillati</taxon>
        <taxon>Actinomycetota</taxon>
        <taxon>Actinomycetes</taxon>
        <taxon>Micrococcales</taxon>
        <taxon>Microbacteriaceae</taxon>
        <taxon>Agromyces</taxon>
    </lineage>
</organism>
<feature type="domain" description="BD-FAE-like" evidence="2">
    <location>
        <begin position="89"/>
        <end position="300"/>
    </location>
</feature>
<dbReference type="PANTHER" id="PTHR48081">
    <property type="entry name" value="AB HYDROLASE SUPERFAMILY PROTEIN C4A8.06C"/>
    <property type="match status" value="1"/>
</dbReference>
<dbReference type="Gene3D" id="3.40.50.1820">
    <property type="entry name" value="alpha/beta hydrolase"/>
    <property type="match status" value="1"/>
</dbReference>
<dbReference type="InterPro" id="IPR050300">
    <property type="entry name" value="GDXG_lipolytic_enzyme"/>
</dbReference>
<gene>
    <name evidence="3" type="ORF">GB864_08610</name>
</gene>
<reference evidence="3 4" key="1">
    <citation type="submission" date="2019-12" db="EMBL/GenBank/DDBJ databases">
        <authorList>
            <person name="Kim Y.S."/>
        </authorList>
    </citation>
    <scope>NUCLEOTIDE SEQUENCE [LARGE SCALE GENOMIC DNA]</scope>
    <source>
        <strain evidence="3 4">MMS17-SY077</strain>
    </source>
</reference>
<dbReference type="EMBL" id="WSTA01000031">
    <property type="protein sequence ID" value="MWB98606.1"/>
    <property type="molecule type" value="Genomic_DNA"/>
</dbReference>
<dbReference type="InterPro" id="IPR049492">
    <property type="entry name" value="BD-FAE-like_dom"/>
</dbReference>
<proteinExistence type="predicted"/>
<keyword evidence="4" id="KW-1185">Reference proteome</keyword>
<accession>A0A6I4NVZ3</accession>
<protein>
    <submittedName>
        <fullName evidence="3">Alpha/beta hydrolase fold domain-containing protein</fullName>
    </submittedName>
</protein>
<dbReference type="PANTHER" id="PTHR48081:SF13">
    <property type="entry name" value="ALPHA_BETA HYDROLASE"/>
    <property type="match status" value="1"/>
</dbReference>
<dbReference type="InterPro" id="IPR029058">
    <property type="entry name" value="AB_hydrolase_fold"/>
</dbReference>